<organism evidence="6 7">
    <name type="scientific">Mycetomoellerius zeteki</name>
    <dbReference type="NCBI Taxonomy" id="64791"/>
    <lineage>
        <taxon>Eukaryota</taxon>
        <taxon>Metazoa</taxon>
        <taxon>Ecdysozoa</taxon>
        <taxon>Arthropoda</taxon>
        <taxon>Hexapoda</taxon>
        <taxon>Insecta</taxon>
        <taxon>Pterygota</taxon>
        <taxon>Neoptera</taxon>
        <taxon>Endopterygota</taxon>
        <taxon>Hymenoptera</taxon>
        <taxon>Apocrita</taxon>
        <taxon>Aculeata</taxon>
        <taxon>Formicoidea</taxon>
        <taxon>Formicidae</taxon>
        <taxon>Myrmicinae</taxon>
        <taxon>Mycetomoellerius</taxon>
    </lineage>
</organism>
<keyword evidence="5" id="KW-0472">Membrane</keyword>
<keyword evidence="7" id="KW-1185">Reference proteome</keyword>
<evidence type="ECO:0000256" key="2">
    <source>
        <dbReference type="ARBA" id="ARBA00022603"/>
    </source>
</evidence>
<reference evidence="6 7" key="1">
    <citation type="submission" date="2015-09" db="EMBL/GenBank/DDBJ databases">
        <title>Trachymyrmex zeteki WGS genome.</title>
        <authorList>
            <person name="Nygaard S."/>
            <person name="Hu H."/>
            <person name="Boomsma J."/>
            <person name="Zhang G."/>
        </authorList>
    </citation>
    <scope>NUCLEOTIDE SEQUENCE [LARGE SCALE GENOMIC DNA]</scope>
    <source>
        <strain evidence="6">Tzet28-1</strain>
        <tissue evidence="6">Whole body</tissue>
    </source>
</reference>
<dbReference type="PANTHER" id="PTHR13610">
    <property type="entry name" value="METHYLTRANSFERASE DOMAIN-CONTAINING PROTEIN"/>
    <property type="match status" value="1"/>
</dbReference>
<evidence type="ECO:0000256" key="3">
    <source>
        <dbReference type="ARBA" id="ARBA00022679"/>
    </source>
</evidence>
<keyword evidence="5" id="KW-1133">Transmembrane helix</keyword>
<dbReference type="InterPro" id="IPR026170">
    <property type="entry name" value="FAM173A/B"/>
</dbReference>
<dbReference type="SUPFAM" id="SSF53335">
    <property type="entry name" value="S-adenosyl-L-methionine-dependent methyltransferases"/>
    <property type="match status" value="1"/>
</dbReference>
<sequence>MEVPIETRKPSKIGLFFIAATGGIATAISVVVLAVAKRGFKAHGIELNTWLVWYSRLQALINGLSSDTAFHKQDLWKHHLGKYDNVVIFGVDQMVQKTKCISRSLLPSFLQMEDIEKKFNSELSKDSLVIACRFPLPNTHPVVTIGHGVDTVWIYKIPQN</sequence>
<keyword evidence="3" id="KW-0808">Transferase</keyword>
<proteinExistence type="inferred from homology"/>
<keyword evidence="2" id="KW-0489">Methyltransferase</keyword>
<dbReference type="GO" id="GO:0016279">
    <property type="term" value="F:protein-lysine N-methyltransferase activity"/>
    <property type="evidence" value="ECO:0007669"/>
    <property type="project" value="InterPro"/>
</dbReference>
<evidence type="ECO:0000313" key="7">
    <source>
        <dbReference type="Proteomes" id="UP000075809"/>
    </source>
</evidence>
<dbReference type="GO" id="GO:0032259">
    <property type="term" value="P:methylation"/>
    <property type="evidence" value="ECO:0007669"/>
    <property type="project" value="UniProtKB-KW"/>
</dbReference>
<feature type="transmembrane region" description="Helical" evidence="5">
    <location>
        <begin position="13"/>
        <end position="36"/>
    </location>
</feature>
<dbReference type="InterPro" id="IPR029063">
    <property type="entry name" value="SAM-dependent_MTases_sf"/>
</dbReference>
<dbReference type="Proteomes" id="UP000075809">
    <property type="component" value="Unassembled WGS sequence"/>
</dbReference>
<keyword evidence="4" id="KW-0949">S-adenosyl-L-methionine</keyword>
<dbReference type="GO" id="GO:0005739">
    <property type="term" value="C:mitochondrion"/>
    <property type="evidence" value="ECO:0007669"/>
    <property type="project" value="TreeGrafter"/>
</dbReference>
<evidence type="ECO:0000313" key="6">
    <source>
        <dbReference type="EMBL" id="KYQ51723.1"/>
    </source>
</evidence>
<keyword evidence="5" id="KW-0812">Transmembrane</keyword>
<dbReference type="STRING" id="64791.A0A151WV39"/>
<dbReference type="EMBL" id="KQ982717">
    <property type="protein sequence ID" value="KYQ51723.1"/>
    <property type="molecule type" value="Genomic_DNA"/>
</dbReference>
<accession>A0A151WV39</accession>
<dbReference type="Gene3D" id="3.40.50.150">
    <property type="entry name" value="Vaccinia Virus protein VP39"/>
    <property type="match status" value="1"/>
</dbReference>
<comment type="similarity">
    <text evidence="1">Belongs to the ANT/ATPSC lysine N-methyltransferase family.</text>
</comment>
<evidence type="ECO:0000256" key="5">
    <source>
        <dbReference type="SAM" id="Phobius"/>
    </source>
</evidence>
<dbReference type="GO" id="GO:1905706">
    <property type="term" value="P:regulation of mitochondrial ATP synthesis coupled proton transport"/>
    <property type="evidence" value="ECO:0007669"/>
    <property type="project" value="TreeGrafter"/>
</dbReference>
<gene>
    <name evidence="6" type="ORF">ALC60_09171</name>
</gene>
<dbReference type="AlphaFoldDB" id="A0A151WV39"/>
<dbReference type="PANTHER" id="PTHR13610:SF9">
    <property type="entry name" value="FI06469P"/>
    <property type="match status" value="1"/>
</dbReference>
<evidence type="ECO:0000256" key="4">
    <source>
        <dbReference type="ARBA" id="ARBA00022691"/>
    </source>
</evidence>
<evidence type="ECO:0000256" key="1">
    <source>
        <dbReference type="ARBA" id="ARBA00010633"/>
    </source>
</evidence>
<name>A0A151WV39_9HYME</name>
<protein>
    <submittedName>
        <fullName evidence="6">Uncharacterized protein</fullName>
    </submittedName>
</protein>